<gene>
    <name evidence="10" type="ORF">OU415_22295</name>
</gene>
<dbReference type="PROSITE" id="PS51826">
    <property type="entry name" value="PSBD"/>
    <property type="match status" value="2"/>
</dbReference>
<evidence type="ECO:0000256" key="5">
    <source>
        <dbReference type="ARBA" id="ARBA00023315"/>
    </source>
</evidence>
<evidence type="ECO:0000256" key="2">
    <source>
        <dbReference type="ARBA" id="ARBA00007317"/>
    </source>
</evidence>
<dbReference type="Gene3D" id="4.10.320.10">
    <property type="entry name" value="E3-binding domain"/>
    <property type="match status" value="2"/>
</dbReference>
<dbReference type="InterPro" id="IPR036625">
    <property type="entry name" value="E3-bd_dom_sf"/>
</dbReference>
<dbReference type="Pfam" id="PF02817">
    <property type="entry name" value="E3_binding"/>
    <property type="match status" value="2"/>
</dbReference>
<dbReference type="EMBL" id="JAQGLA010000040">
    <property type="protein sequence ID" value="MDA3628182.1"/>
    <property type="molecule type" value="Genomic_DNA"/>
</dbReference>
<evidence type="ECO:0000256" key="6">
    <source>
        <dbReference type="RuleBase" id="RU003423"/>
    </source>
</evidence>
<dbReference type="Gene3D" id="3.30.559.10">
    <property type="entry name" value="Chloramphenicol acetyltransferase-like domain"/>
    <property type="match status" value="1"/>
</dbReference>
<evidence type="ECO:0000256" key="7">
    <source>
        <dbReference type="SAM" id="MobiDB-lite"/>
    </source>
</evidence>
<feature type="region of interest" description="Disordered" evidence="7">
    <location>
        <begin position="72"/>
        <end position="99"/>
    </location>
</feature>
<feature type="compositionally biased region" description="Pro residues" evidence="7">
    <location>
        <begin position="80"/>
        <end position="98"/>
    </location>
</feature>
<dbReference type="PANTHER" id="PTHR43178">
    <property type="entry name" value="DIHYDROLIPOAMIDE ACETYLTRANSFERASE COMPONENT OF PYRUVATE DEHYDROGENASE COMPLEX"/>
    <property type="match status" value="1"/>
</dbReference>
<evidence type="ECO:0000256" key="3">
    <source>
        <dbReference type="ARBA" id="ARBA00022679"/>
    </source>
</evidence>
<keyword evidence="5 6" id="KW-0012">Acyltransferase</keyword>
<protein>
    <recommendedName>
        <fullName evidence="6">Dihydrolipoamide acetyltransferase component of pyruvate dehydrogenase complex</fullName>
        <ecNumber evidence="6">2.3.1.-</ecNumber>
    </recommendedName>
</protein>
<proteinExistence type="inferred from homology"/>
<comment type="similarity">
    <text evidence="2 6">Belongs to the 2-oxoacid dehydrogenase family.</text>
</comment>
<evidence type="ECO:0000259" key="8">
    <source>
        <dbReference type="PROSITE" id="PS50968"/>
    </source>
</evidence>
<keyword evidence="4 6" id="KW-0450">Lipoyl</keyword>
<keyword evidence="3 6" id="KW-0808">Transferase</keyword>
<dbReference type="InterPro" id="IPR023213">
    <property type="entry name" value="CAT-like_dom_sf"/>
</dbReference>
<dbReference type="PANTHER" id="PTHR43178:SF5">
    <property type="entry name" value="LIPOAMIDE ACYLTRANSFERASE COMPONENT OF BRANCHED-CHAIN ALPHA-KETO ACID DEHYDROGENASE COMPLEX, MITOCHONDRIAL"/>
    <property type="match status" value="1"/>
</dbReference>
<dbReference type="Gene3D" id="2.40.50.100">
    <property type="match status" value="1"/>
</dbReference>
<evidence type="ECO:0000256" key="1">
    <source>
        <dbReference type="ARBA" id="ARBA00001938"/>
    </source>
</evidence>
<feature type="domain" description="Peripheral subunit-binding (PSBD)" evidence="9">
    <location>
        <begin position="149"/>
        <end position="186"/>
    </location>
</feature>
<dbReference type="InterPro" id="IPR001078">
    <property type="entry name" value="2-oxoacid_DH_actylTfrase"/>
</dbReference>
<dbReference type="SUPFAM" id="SSF52777">
    <property type="entry name" value="CoA-dependent acyltransferases"/>
    <property type="match status" value="1"/>
</dbReference>
<dbReference type="InterPro" id="IPR011053">
    <property type="entry name" value="Single_hybrid_motif"/>
</dbReference>
<sequence>MPSLGADMDQGTLVEWLVRPGDTVHKGDLIAAVDTQKAIIEVECFDTGVIDRLLVEPGQTVPVGAPMAVISGGAQGAPAGPAPPEPAAEPPPHRPIATPPVRKLAAQHGVDLASIRGTGHHGAITHADVEAVIHHAEPPAGPGAGERQRISPYARRLAVELGVDPGLLTGTGANGAVLARDVRAAAPQPPTAPARSQTAERDTDAMRHAIAALMSKSKREIPHYYLTNTIDLGDALEWLHERNRHVEVANRIVPAALLLKAGALAARQVPELNGHWIDDRFRPAEPVHLGVAVSLHGGGLLTPTIADAAQLSLPDVMRRLRELVSRARTGRLRSSDTTPATITATNLGELGAESVQGVIYPPQVALVGFGSIVRRPWAVGELIGIRPVVTATLSGDHRATDGATGARYLAAVEKFLQHPENL</sequence>
<evidence type="ECO:0000259" key="9">
    <source>
        <dbReference type="PROSITE" id="PS51826"/>
    </source>
</evidence>
<dbReference type="InterPro" id="IPR000089">
    <property type="entry name" value="Biotin_lipoyl"/>
</dbReference>
<accession>A0ABT4V2J3</accession>
<evidence type="ECO:0000256" key="4">
    <source>
        <dbReference type="ARBA" id="ARBA00022823"/>
    </source>
</evidence>
<dbReference type="CDD" id="cd06849">
    <property type="entry name" value="lipoyl_domain"/>
    <property type="match status" value="1"/>
</dbReference>
<keyword evidence="11" id="KW-1185">Reference proteome</keyword>
<comment type="caution">
    <text evidence="10">The sequence shown here is derived from an EMBL/GenBank/DDBJ whole genome shotgun (WGS) entry which is preliminary data.</text>
</comment>
<name>A0ABT4V2J3_9PSEU</name>
<comment type="cofactor">
    <cofactor evidence="1 6">
        <name>(R)-lipoate</name>
        <dbReference type="ChEBI" id="CHEBI:83088"/>
    </cofactor>
</comment>
<feature type="domain" description="Peripheral subunit-binding (PSBD)" evidence="9">
    <location>
        <begin position="96"/>
        <end position="133"/>
    </location>
</feature>
<dbReference type="SUPFAM" id="SSF51230">
    <property type="entry name" value="Single hybrid motif"/>
    <property type="match status" value="1"/>
</dbReference>
<dbReference type="EC" id="2.3.1.-" evidence="6"/>
<dbReference type="Pfam" id="PF00364">
    <property type="entry name" value="Biotin_lipoyl"/>
    <property type="match status" value="1"/>
</dbReference>
<reference evidence="10 11" key="1">
    <citation type="submission" date="2022-11" db="EMBL/GenBank/DDBJ databases">
        <title>Draft genome sequence of Saccharopolyspora sp. WRP15-2 isolated from rhizosphere soils of wild rice in Thailand.</title>
        <authorList>
            <person name="Duangmal K."/>
            <person name="Kammanee S."/>
            <person name="Muangham S."/>
        </authorList>
    </citation>
    <scope>NUCLEOTIDE SEQUENCE [LARGE SCALE GENOMIC DNA]</scope>
    <source>
        <strain evidence="10 11">WRP15-2</strain>
    </source>
</reference>
<evidence type="ECO:0000313" key="11">
    <source>
        <dbReference type="Proteomes" id="UP001210380"/>
    </source>
</evidence>
<dbReference type="SUPFAM" id="SSF47005">
    <property type="entry name" value="Peripheral subunit-binding domain of 2-oxo acid dehydrogenase complex"/>
    <property type="match status" value="2"/>
</dbReference>
<dbReference type="RefSeq" id="WP_270950953.1">
    <property type="nucleotide sequence ID" value="NZ_JAQGLA010000040.1"/>
</dbReference>
<feature type="domain" description="Lipoyl-binding" evidence="8">
    <location>
        <begin position="1"/>
        <end position="71"/>
    </location>
</feature>
<dbReference type="InterPro" id="IPR050743">
    <property type="entry name" value="2-oxoacid_DH_E2_comp"/>
</dbReference>
<dbReference type="Proteomes" id="UP001210380">
    <property type="component" value="Unassembled WGS sequence"/>
</dbReference>
<organism evidence="10 11">
    <name type="scientific">Saccharopolyspora oryzae</name>
    <dbReference type="NCBI Taxonomy" id="2997343"/>
    <lineage>
        <taxon>Bacteria</taxon>
        <taxon>Bacillati</taxon>
        <taxon>Actinomycetota</taxon>
        <taxon>Actinomycetes</taxon>
        <taxon>Pseudonocardiales</taxon>
        <taxon>Pseudonocardiaceae</taxon>
        <taxon>Saccharopolyspora</taxon>
    </lineage>
</organism>
<evidence type="ECO:0000313" key="10">
    <source>
        <dbReference type="EMBL" id="MDA3628182.1"/>
    </source>
</evidence>
<dbReference type="PROSITE" id="PS50968">
    <property type="entry name" value="BIOTINYL_LIPOYL"/>
    <property type="match status" value="1"/>
</dbReference>
<dbReference type="Pfam" id="PF00198">
    <property type="entry name" value="2-oxoacid_dh"/>
    <property type="match status" value="1"/>
</dbReference>
<dbReference type="InterPro" id="IPR004167">
    <property type="entry name" value="PSBD"/>
</dbReference>